<feature type="non-terminal residue" evidence="2">
    <location>
        <position position="1"/>
    </location>
</feature>
<dbReference type="Gene3D" id="3.50.4.10">
    <property type="entry name" value="Hepatocyte Growth Factor"/>
    <property type="match status" value="1"/>
</dbReference>
<dbReference type="SUPFAM" id="SSF57414">
    <property type="entry name" value="Hairpin loop containing domain-like"/>
    <property type="match status" value="1"/>
</dbReference>
<reference evidence="2" key="1">
    <citation type="submission" date="2023-10" db="EMBL/GenBank/DDBJ databases">
        <title>Genome assembly of Pristionchus species.</title>
        <authorList>
            <person name="Yoshida K."/>
            <person name="Sommer R.J."/>
        </authorList>
    </citation>
    <scope>NUCLEOTIDE SEQUENCE</scope>
    <source>
        <strain evidence="2">RS5133</strain>
    </source>
</reference>
<feature type="domain" description="Apple" evidence="1">
    <location>
        <begin position="50"/>
        <end position="135"/>
    </location>
</feature>
<evidence type="ECO:0000313" key="2">
    <source>
        <dbReference type="EMBL" id="GMT16129.1"/>
    </source>
</evidence>
<dbReference type="EMBL" id="BTSY01000002">
    <property type="protein sequence ID" value="GMT16129.1"/>
    <property type="molecule type" value="Genomic_DNA"/>
</dbReference>
<dbReference type="InterPro" id="IPR003609">
    <property type="entry name" value="Pan_app"/>
</dbReference>
<proteinExistence type="predicted"/>
<organism evidence="2 3">
    <name type="scientific">Pristionchus fissidentatus</name>
    <dbReference type="NCBI Taxonomy" id="1538716"/>
    <lineage>
        <taxon>Eukaryota</taxon>
        <taxon>Metazoa</taxon>
        <taxon>Ecdysozoa</taxon>
        <taxon>Nematoda</taxon>
        <taxon>Chromadorea</taxon>
        <taxon>Rhabditida</taxon>
        <taxon>Rhabditina</taxon>
        <taxon>Diplogasteromorpha</taxon>
        <taxon>Diplogasteroidea</taxon>
        <taxon>Neodiplogasteridae</taxon>
        <taxon>Pristionchus</taxon>
    </lineage>
</organism>
<comment type="caution">
    <text evidence="2">The sequence shown here is derived from an EMBL/GenBank/DDBJ whole genome shotgun (WGS) entry which is preliminary data.</text>
</comment>
<sequence>SITFSEKDNSCQCNVDFDGISMRKSPSDDFSVSTSTRFCFSNSLTVFQNCGAFMGFRDFTLNVPPREQFDGLPPSYEGLQLCIELCSLSTEYGCKSASFDFKLGQCSLNDADSSTHASDFAPTLVDHRLYFENACERTDSFLQKESAPASASVNRVAASDAAAFTVAPAAGIGKLKVHPISRDTYSLKSSSVFRFRN</sequence>
<keyword evidence="3" id="KW-1185">Reference proteome</keyword>
<accession>A0AAV5V9N1</accession>
<dbReference type="Proteomes" id="UP001432322">
    <property type="component" value="Unassembled WGS sequence"/>
</dbReference>
<name>A0AAV5V9N1_9BILA</name>
<dbReference type="Pfam" id="PF00024">
    <property type="entry name" value="PAN_1"/>
    <property type="match status" value="1"/>
</dbReference>
<dbReference type="AlphaFoldDB" id="A0AAV5V9N1"/>
<protein>
    <recommendedName>
        <fullName evidence="1">Apple domain-containing protein</fullName>
    </recommendedName>
</protein>
<evidence type="ECO:0000313" key="3">
    <source>
        <dbReference type="Proteomes" id="UP001432322"/>
    </source>
</evidence>
<gene>
    <name evidence="2" type="ORF">PFISCL1PPCAC_7426</name>
</gene>
<evidence type="ECO:0000259" key="1">
    <source>
        <dbReference type="PROSITE" id="PS50948"/>
    </source>
</evidence>
<dbReference type="PROSITE" id="PS50948">
    <property type="entry name" value="PAN"/>
    <property type="match status" value="1"/>
</dbReference>